<reference evidence="1" key="2">
    <citation type="submission" date="2015-03" db="UniProtKB">
        <authorList>
            <consortium name="EnsemblPlants"/>
        </authorList>
    </citation>
    <scope>IDENTIFICATION</scope>
</reference>
<keyword evidence="2" id="KW-1185">Reference proteome</keyword>
<name>A0A0D3HKG2_9ORYZ</name>
<sequence length="113" mass="12067">MVSASAAATSSSSLPVLVLPGPRSGRPLDRVVVVLGANLPSAVVAMSSPCLSFVMSNGVGSPQASLLLRHLKIDFQRLGMMAAGSWWRQRVDPVAWDRSAPTLVRIRHPLPRE</sequence>
<dbReference type="Proteomes" id="UP000026960">
    <property type="component" value="Chromosome 11"/>
</dbReference>
<reference evidence="1" key="1">
    <citation type="journal article" date="2009" name="Rice">
        <title>De Novo Next Generation Sequencing of Plant Genomes.</title>
        <authorList>
            <person name="Rounsley S."/>
            <person name="Marri P.R."/>
            <person name="Yu Y."/>
            <person name="He R."/>
            <person name="Sisneros N."/>
            <person name="Goicoechea J.L."/>
            <person name="Lee S.J."/>
            <person name="Angelova A."/>
            <person name="Kudrna D."/>
            <person name="Luo M."/>
            <person name="Affourtit J."/>
            <person name="Desany B."/>
            <person name="Knight J."/>
            <person name="Niazi F."/>
            <person name="Egholm M."/>
            <person name="Wing R.A."/>
        </authorList>
    </citation>
    <scope>NUCLEOTIDE SEQUENCE [LARGE SCALE GENOMIC DNA]</scope>
    <source>
        <strain evidence="1">cv. IRGC 105608</strain>
    </source>
</reference>
<accession>A0A0D3HKG2</accession>
<dbReference type="Gramene" id="OBART11G09240.2">
    <property type="protein sequence ID" value="OBART11G09240.2"/>
    <property type="gene ID" value="OBART11G09240"/>
</dbReference>
<proteinExistence type="predicted"/>
<dbReference type="HOGENOM" id="CLU_2137303_0_0_1"/>
<evidence type="ECO:0000313" key="1">
    <source>
        <dbReference type="EnsemblPlants" id="OBART11G09240.2"/>
    </source>
</evidence>
<organism evidence="1">
    <name type="scientific">Oryza barthii</name>
    <dbReference type="NCBI Taxonomy" id="65489"/>
    <lineage>
        <taxon>Eukaryota</taxon>
        <taxon>Viridiplantae</taxon>
        <taxon>Streptophyta</taxon>
        <taxon>Embryophyta</taxon>
        <taxon>Tracheophyta</taxon>
        <taxon>Spermatophyta</taxon>
        <taxon>Magnoliopsida</taxon>
        <taxon>Liliopsida</taxon>
        <taxon>Poales</taxon>
        <taxon>Poaceae</taxon>
        <taxon>BOP clade</taxon>
        <taxon>Oryzoideae</taxon>
        <taxon>Oryzeae</taxon>
        <taxon>Oryzinae</taxon>
        <taxon>Oryza</taxon>
    </lineage>
</organism>
<protein>
    <submittedName>
        <fullName evidence="1">Uncharacterized protein</fullName>
    </submittedName>
</protein>
<dbReference type="EnsemblPlants" id="OBART11G09240.2">
    <property type="protein sequence ID" value="OBART11G09240.2"/>
    <property type="gene ID" value="OBART11G09240"/>
</dbReference>
<evidence type="ECO:0000313" key="2">
    <source>
        <dbReference type="Proteomes" id="UP000026960"/>
    </source>
</evidence>
<dbReference type="AlphaFoldDB" id="A0A0D3HKG2"/>